<evidence type="ECO:0000256" key="3">
    <source>
        <dbReference type="SAM" id="SignalP"/>
    </source>
</evidence>
<feature type="region of interest" description="Disordered" evidence="1">
    <location>
        <begin position="162"/>
        <end position="198"/>
    </location>
</feature>
<keyword evidence="2" id="KW-0472">Membrane</keyword>
<dbReference type="VEuPathDB" id="FungiDB:GMDG_00977"/>
<proteinExistence type="predicted"/>
<sequence>MSSARSSLSIAISPRAVVVLACLLSQVPGAQSTICYDTTGLPNTNYYPCEPDATISSCCAAGDVCYSNGLCSPSQARKDAHPKGTFITDFYRDSCSDPSFKDPKCLSQCFNESHQGITKCGQNRYCCYGLPGCNCNDARQVVTIVDGSVIATIDLGVSTSIAHTSSSTSTSKDPTATTTAPESSTPANTSQSQGSKSSAVPIGVGVGVGGAALIAVAAAAFFLRRRRRQKSPPLGPQPKSETKPDGLHPEMMISHTTAELPSPHGTPMYELPAPR</sequence>
<evidence type="ECO:0000256" key="2">
    <source>
        <dbReference type="SAM" id="Phobius"/>
    </source>
</evidence>
<evidence type="ECO:0000256" key="1">
    <source>
        <dbReference type="SAM" id="MobiDB-lite"/>
    </source>
</evidence>
<dbReference type="eggNOG" id="ENOG502SV8X">
    <property type="taxonomic scope" value="Eukaryota"/>
</dbReference>
<dbReference type="AlphaFoldDB" id="A0A177A0Y4"/>
<accession>A0A177A0Y4</accession>
<keyword evidence="2" id="KW-1133">Transmembrane helix</keyword>
<feature type="compositionally biased region" description="Low complexity" evidence="1">
    <location>
        <begin position="162"/>
        <end position="190"/>
    </location>
</feature>
<dbReference type="OrthoDB" id="5215637at2759"/>
<dbReference type="EMBL" id="KV441407">
    <property type="protein sequence ID" value="OAF55836.1"/>
    <property type="molecule type" value="Genomic_DNA"/>
</dbReference>
<keyword evidence="2" id="KW-0812">Transmembrane</keyword>
<evidence type="ECO:0008006" key="5">
    <source>
        <dbReference type="Google" id="ProtNLM"/>
    </source>
</evidence>
<dbReference type="GeneID" id="36290861"/>
<name>A0A177A0Y4_9PEZI</name>
<evidence type="ECO:0000313" key="4">
    <source>
        <dbReference type="EMBL" id="OAF55836.1"/>
    </source>
</evidence>
<feature type="chain" id="PRO_5008056309" description="Mid2 domain-containing protein" evidence="3">
    <location>
        <begin position="33"/>
        <end position="275"/>
    </location>
</feature>
<dbReference type="RefSeq" id="XP_024321135.1">
    <property type="nucleotide sequence ID" value="XM_024471381.1"/>
</dbReference>
<feature type="region of interest" description="Disordered" evidence="1">
    <location>
        <begin position="228"/>
        <end position="275"/>
    </location>
</feature>
<keyword evidence="3" id="KW-0732">Signal</keyword>
<organism evidence="4">
    <name type="scientific">Pseudogymnoascus destructans</name>
    <dbReference type="NCBI Taxonomy" id="655981"/>
    <lineage>
        <taxon>Eukaryota</taxon>
        <taxon>Fungi</taxon>
        <taxon>Dikarya</taxon>
        <taxon>Ascomycota</taxon>
        <taxon>Pezizomycotina</taxon>
        <taxon>Leotiomycetes</taxon>
        <taxon>Thelebolales</taxon>
        <taxon>Thelebolaceae</taxon>
        <taxon>Pseudogymnoascus</taxon>
    </lineage>
</organism>
<feature type="transmembrane region" description="Helical" evidence="2">
    <location>
        <begin position="199"/>
        <end position="223"/>
    </location>
</feature>
<dbReference type="Proteomes" id="UP000077154">
    <property type="component" value="Unassembled WGS sequence"/>
</dbReference>
<feature type="signal peptide" evidence="3">
    <location>
        <begin position="1"/>
        <end position="32"/>
    </location>
</feature>
<reference evidence="4" key="1">
    <citation type="submission" date="2016-03" db="EMBL/GenBank/DDBJ databases">
        <title>Updated assembly of Pseudogymnoascus destructans, the fungus causing white-nose syndrome of bats.</title>
        <authorList>
            <person name="Palmer J.M."/>
            <person name="Drees K.P."/>
            <person name="Foster J.T."/>
            <person name="Lindner D.L."/>
        </authorList>
    </citation>
    <scope>NUCLEOTIDE SEQUENCE [LARGE SCALE GENOMIC DNA]</scope>
    <source>
        <strain evidence="4">20631-21</strain>
    </source>
</reference>
<protein>
    <recommendedName>
        <fullName evidence="5">Mid2 domain-containing protein</fullName>
    </recommendedName>
</protein>
<gene>
    <name evidence="4" type="ORF">VC83_07817</name>
</gene>